<evidence type="ECO:0000313" key="2">
    <source>
        <dbReference type="Proteomes" id="UP000218287"/>
    </source>
</evidence>
<organism evidence="1 2">
    <name type="scientific">Anabaenopsis circularis NIES-21</name>
    <dbReference type="NCBI Taxonomy" id="1085406"/>
    <lineage>
        <taxon>Bacteria</taxon>
        <taxon>Bacillati</taxon>
        <taxon>Cyanobacteriota</taxon>
        <taxon>Cyanophyceae</taxon>
        <taxon>Nostocales</taxon>
        <taxon>Nodulariaceae</taxon>
        <taxon>Anabaenopsis</taxon>
    </lineage>
</organism>
<proteinExistence type="predicted"/>
<sequence>MWEAKLQRRCDRNRKRSKRRAIYCPIHSCYIDSVSQKYQIFAENPGQLQQRGVGRRNALMLIASHTTVAIEGEWLEAFWCEECRQTKWYHVQKSGDRTYKLSLAPQELWQQATGVINPNGNPSVGEFTRRQSRLVGYHGMKDFQFVG</sequence>
<keyword evidence="2" id="KW-1185">Reference proteome</keyword>
<accession>A0A1Z4GM29</accession>
<reference evidence="1 2" key="1">
    <citation type="submission" date="2017-06" db="EMBL/GenBank/DDBJ databases">
        <title>Genome sequencing of cyanobaciteial culture collection at National Institute for Environmental Studies (NIES).</title>
        <authorList>
            <person name="Hirose Y."/>
            <person name="Shimura Y."/>
            <person name="Fujisawa T."/>
            <person name="Nakamura Y."/>
            <person name="Kawachi M."/>
        </authorList>
    </citation>
    <scope>NUCLEOTIDE SEQUENCE [LARGE SCALE GENOMIC DNA]</scope>
    <source>
        <strain evidence="1 2">NIES-21</strain>
    </source>
</reference>
<evidence type="ECO:0000313" key="1">
    <source>
        <dbReference type="EMBL" id="BAY18553.1"/>
    </source>
</evidence>
<dbReference type="Proteomes" id="UP000218287">
    <property type="component" value="Chromosome"/>
</dbReference>
<protein>
    <submittedName>
        <fullName evidence="1">Uncharacterized protein</fullName>
    </submittedName>
</protein>
<name>A0A1Z4GM29_9CYAN</name>
<gene>
    <name evidence="1" type="ORF">NIES21_44000</name>
</gene>
<dbReference type="EMBL" id="AP018174">
    <property type="protein sequence ID" value="BAY18553.1"/>
    <property type="molecule type" value="Genomic_DNA"/>
</dbReference>
<dbReference type="AlphaFoldDB" id="A0A1Z4GM29"/>